<dbReference type="Proteomes" id="UP000823896">
    <property type="component" value="Unassembled WGS sequence"/>
</dbReference>
<sequence length="105" mass="12018">MPAKHAARARLFLPFDSLKGFREYLAEKEQPQESKKMLSEDDCERIDHLLRQLRPGDMAEVIWYAGGHHVTQKGMISCIDVTQRTLTIVSTTIPIPDIVAIRKEE</sequence>
<gene>
    <name evidence="1" type="ORF">H9702_01020</name>
</gene>
<reference evidence="1" key="1">
    <citation type="journal article" date="2021" name="PeerJ">
        <title>Extensive microbial diversity within the chicken gut microbiome revealed by metagenomics and culture.</title>
        <authorList>
            <person name="Gilroy R."/>
            <person name="Ravi A."/>
            <person name="Getino M."/>
            <person name="Pursley I."/>
            <person name="Horton D.L."/>
            <person name="Alikhan N.F."/>
            <person name="Baker D."/>
            <person name="Gharbi K."/>
            <person name="Hall N."/>
            <person name="Watson M."/>
            <person name="Adriaenssens E.M."/>
            <person name="Foster-Nyarko E."/>
            <person name="Jarju S."/>
            <person name="Secka A."/>
            <person name="Antonio M."/>
            <person name="Oren A."/>
            <person name="Chaudhuri R.R."/>
            <person name="La Ragione R."/>
            <person name="Hildebrand F."/>
            <person name="Pallen M.J."/>
        </authorList>
    </citation>
    <scope>NUCLEOTIDE SEQUENCE</scope>
    <source>
        <strain evidence="1">CHK187-11901</strain>
    </source>
</reference>
<dbReference type="AlphaFoldDB" id="A0A9D2SU03"/>
<evidence type="ECO:0000313" key="2">
    <source>
        <dbReference type="Proteomes" id="UP000823896"/>
    </source>
</evidence>
<comment type="caution">
    <text evidence="1">The sequence shown here is derived from an EMBL/GenBank/DDBJ whole genome shotgun (WGS) entry which is preliminary data.</text>
</comment>
<dbReference type="EMBL" id="DWWM01000005">
    <property type="protein sequence ID" value="HJC35698.1"/>
    <property type="molecule type" value="Genomic_DNA"/>
</dbReference>
<reference evidence="1" key="2">
    <citation type="submission" date="2021-04" db="EMBL/GenBank/DDBJ databases">
        <authorList>
            <person name="Gilroy R."/>
        </authorList>
    </citation>
    <scope>NUCLEOTIDE SEQUENCE</scope>
    <source>
        <strain evidence="1">CHK187-11901</strain>
    </source>
</reference>
<protein>
    <recommendedName>
        <fullName evidence="3">YolD-like family protein</fullName>
    </recommendedName>
</protein>
<accession>A0A9D2SU03</accession>
<name>A0A9D2SU03_9FIRM</name>
<proteinExistence type="predicted"/>
<organism evidence="1 2">
    <name type="scientific">Candidatus Merdibacter merdavium</name>
    <dbReference type="NCBI Taxonomy" id="2838692"/>
    <lineage>
        <taxon>Bacteria</taxon>
        <taxon>Bacillati</taxon>
        <taxon>Bacillota</taxon>
        <taxon>Erysipelotrichia</taxon>
        <taxon>Erysipelotrichales</taxon>
        <taxon>Erysipelotrichaceae</taxon>
        <taxon>Merdibacter</taxon>
    </lineage>
</organism>
<evidence type="ECO:0008006" key="3">
    <source>
        <dbReference type="Google" id="ProtNLM"/>
    </source>
</evidence>
<evidence type="ECO:0000313" key="1">
    <source>
        <dbReference type="EMBL" id="HJC35698.1"/>
    </source>
</evidence>